<evidence type="ECO:0000256" key="12">
    <source>
        <dbReference type="PROSITE-ProRule" id="PRU00175"/>
    </source>
</evidence>
<reference evidence="17 18" key="1">
    <citation type="submission" date="2017-03" db="EMBL/GenBank/DDBJ databases">
        <title>Genomes of endolithic fungi from Antarctica.</title>
        <authorList>
            <person name="Coleine C."/>
            <person name="Masonjones S."/>
            <person name="Stajich J.E."/>
        </authorList>
    </citation>
    <scope>NUCLEOTIDE SEQUENCE [LARGE SCALE GENOMIC DNA]</scope>
    <source>
        <strain evidence="17 18">CCFEE 5184</strain>
    </source>
</reference>
<dbReference type="PANTHER" id="PTHR45977:SF4">
    <property type="entry name" value="RING-TYPE DOMAIN-CONTAINING PROTEIN"/>
    <property type="match status" value="1"/>
</dbReference>
<dbReference type="Pfam" id="PF13639">
    <property type="entry name" value="zf-RING_2"/>
    <property type="match status" value="1"/>
</dbReference>
<dbReference type="GO" id="GO:0016567">
    <property type="term" value="P:protein ubiquitination"/>
    <property type="evidence" value="ECO:0007669"/>
    <property type="project" value="TreeGrafter"/>
</dbReference>
<dbReference type="InterPro" id="IPR001841">
    <property type="entry name" value="Znf_RING"/>
</dbReference>
<feature type="region of interest" description="Disordered" evidence="13">
    <location>
        <begin position="204"/>
        <end position="231"/>
    </location>
</feature>
<keyword evidence="9" id="KW-0862">Zinc</keyword>
<evidence type="ECO:0000256" key="7">
    <source>
        <dbReference type="ARBA" id="ARBA00022771"/>
    </source>
</evidence>
<dbReference type="SUPFAM" id="SSF57850">
    <property type="entry name" value="RING/U-box"/>
    <property type="match status" value="1"/>
</dbReference>
<dbReference type="InterPro" id="IPR013083">
    <property type="entry name" value="Znf_RING/FYVE/PHD"/>
</dbReference>
<feature type="compositionally biased region" description="Basic residues" evidence="13">
    <location>
        <begin position="537"/>
        <end position="549"/>
    </location>
</feature>
<feature type="region of interest" description="Disordered" evidence="13">
    <location>
        <begin position="508"/>
        <end position="579"/>
    </location>
</feature>
<evidence type="ECO:0000256" key="8">
    <source>
        <dbReference type="ARBA" id="ARBA00022786"/>
    </source>
</evidence>
<feature type="compositionally biased region" description="Basic and acidic residues" evidence="13">
    <location>
        <begin position="302"/>
        <end position="311"/>
    </location>
</feature>
<dbReference type="GO" id="GO:0006511">
    <property type="term" value="P:ubiquitin-dependent protein catabolic process"/>
    <property type="evidence" value="ECO:0007669"/>
    <property type="project" value="TreeGrafter"/>
</dbReference>
<evidence type="ECO:0000256" key="14">
    <source>
        <dbReference type="SAM" id="Phobius"/>
    </source>
</evidence>
<dbReference type="PANTHER" id="PTHR45977">
    <property type="entry name" value="TARGET OF ERK KINASE MPK-1"/>
    <property type="match status" value="1"/>
</dbReference>
<gene>
    <name evidence="17" type="ORF">B0A55_12031</name>
</gene>
<evidence type="ECO:0000256" key="4">
    <source>
        <dbReference type="ARBA" id="ARBA00022679"/>
    </source>
</evidence>
<evidence type="ECO:0000256" key="9">
    <source>
        <dbReference type="ARBA" id="ARBA00022833"/>
    </source>
</evidence>
<feature type="signal peptide" evidence="15">
    <location>
        <begin position="1"/>
        <end position="24"/>
    </location>
</feature>
<keyword evidence="6" id="KW-0479">Metal-binding</keyword>
<evidence type="ECO:0000256" key="6">
    <source>
        <dbReference type="ARBA" id="ARBA00022723"/>
    </source>
</evidence>
<feature type="compositionally biased region" description="Low complexity" evidence="13">
    <location>
        <begin position="204"/>
        <end position="227"/>
    </location>
</feature>
<keyword evidence="5 14" id="KW-0812">Transmembrane</keyword>
<evidence type="ECO:0000256" key="5">
    <source>
        <dbReference type="ARBA" id="ARBA00022692"/>
    </source>
</evidence>
<feature type="domain" description="RING-type" evidence="16">
    <location>
        <begin position="381"/>
        <end position="423"/>
    </location>
</feature>
<feature type="chain" id="PRO_5020494226" description="RING-type E3 ubiquitin transferase" evidence="15">
    <location>
        <begin position="25"/>
        <end position="579"/>
    </location>
</feature>
<feature type="region of interest" description="Disordered" evidence="13">
    <location>
        <begin position="433"/>
        <end position="469"/>
    </location>
</feature>
<dbReference type="AlphaFoldDB" id="A0A4U0WPR2"/>
<dbReference type="GO" id="GO:0008270">
    <property type="term" value="F:zinc ion binding"/>
    <property type="evidence" value="ECO:0007669"/>
    <property type="project" value="UniProtKB-KW"/>
</dbReference>
<dbReference type="PROSITE" id="PS50089">
    <property type="entry name" value="ZF_RING_2"/>
    <property type="match status" value="1"/>
</dbReference>
<keyword evidence="18" id="KW-1185">Reference proteome</keyword>
<feature type="compositionally biased region" description="Low complexity" evidence="13">
    <location>
        <begin position="562"/>
        <end position="571"/>
    </location>
</feature>
<dbReference type="Gene3D" id="3.30.40.10">
    <property type="entry name" value="Zinc/RING finger domain, C3HC4 (zinc finger)"/>
    <property type="match status" value="1"/>
</dbReference>
<comment type="caution">
    <text evidence="17">The sequence shown here is derived from an EMBL/GenBank/DDBJ whole genome shotgun (WGS) entry which is preliminary data.</text>
</comment>
<evidence type="ECO:0000256" key="2">
    <source>
        <dbReference type="ARBA" id="ARBA00004141"/>
    </source>
</evidence>
<feature type="region of interest" description="Disordered" evidence="13">
    <location>
        <begin position="302"/>
        <end position="369"/>
    </location>
</feature>
<keyword evidence="11 14" id="KW-0472">Membrane</keyword>
<feature type="compositionally biased region" description="Polar residues" evidence="13">
    <location>
        <begin position="518"/>
        <end position="532"/>
    </location>
</feature>
<dbReference type="SMART" id="SM00184">
    <property type="entry name" value="RING"/>
    <property type="match status" value="1"/>
</dbReference>
<evidence type="ECO:0000313" key="17">
    <source>
        <dbReference type="EMBL" id="TKA65051.1"/>
    </source>
</evidence>
<dbReference type="EMBL" id="NAJQ01000772">
    <property type="protein sequence ID" value="TKA65051.1"/>
    <property type="molecule type" value="Genomic_DNA"/>
</dbReference>
<keyword evidence="4" id="KW-0808">Transferase</keyword>
<evidence type="ECO:0000256" key="13">
    <source>
        <dbReference type="SAM" id="MobiDB-lite"/>
    </source>
</evidence>
<evidence type="ECO:0000256" key="11">
    <source>
        <dbReference type="ARBA" id="ARBA00023136"/>
    </source>
</evidence>
<evidence type="ECO:0000256" key="3">
    <source>
        <dbReference type="ARBA" id="ARBA00012483"/>
    </source>
</evidence>
<evidence type="ECO:0000259" key="16">
    <source>
        <dbReference type="PROSITE" id="PS50089"/>
    </source>
</evidence>
<accession>A0A4U0WPR2</accession>
<dbReference type="EC" id="2.3.2.27" evidence="3"/>
<feature type="region of interest" description="Disordered" evidence="13">
    <location>
        <begin position="165"/>
        <end position="192"/>
    </location>
</feature>
<dbReference type="Proteomes" id="UP000309340">
    <property type="component" value="Unassembled WGS sequence"/>
</dbReference>
<organism evidence="17 18">
    <name type="scientific">Friedmanniomyces simplex</name>
    <dbReference type="NCBI Taxonomy" id="329884"/>
    <lineage>
        <taxon>Eukaryota</taxon>
        <taxon>Fungi</taxon>
        <taxon>Dikarya</taxon>
        <taxon>Ascomycota</taxon>
        <taxon>Pezizomycotina</taxon>
        <taxon>Dothideomycetes</taxon>
        <taxon>Dothideomycetidae</taxon>
        <taxon>Mycosphaerellales</taxon>
        <taxon>Teratosphaeriaceae</taxon>
        <taxon>Friedmanniomyces</taxon>
    </lineage>
</organism>
<evidence type="ECO:0000313" key="18">
    <source>
        <dbReference type="Proteomes" id="UP000309340"/>
    </source>
</evidence>
<evidence type="ECO:0000256" key="10">
    <source>
        <dbReference type="ARBA" id="ARBA00022989"/>
    </source>
</evidence>
<sequence>MDSIRRICLLATALLLLLLSTATAQTVTAQNASTQSTRQQSYSLTLAVSIGDTMVPLAQIIALTRSAALDMPPPGISGQALLANATNQLTIQHSTVALLSCDDAAYAGNIHALDVFATAETAVAAAVVWYSTQSDWCDLEEGDAGSAYSWVYSMKSLNDTRKMLDSLGGGGSSSSSSSSSGHATQGDGNGNVYVTIAPPDNAAAAAAAASNGSNQTSSQQQQQQDNSPLGPSPGTAVAMIILYSITGIITALFLVIIVTGAVRAHRHPERYGPRNIIGRARQSRARGLARAMLETIPIVKFGEREEPKPTDVELADGSGAGEATSQGSDAQAGPHAAAGTTAEDSALTDQEPAAGRRSSAGGIAAAASNAQHIHDQENQGCSICTEDFEVGQDQRVLPCDHRFHPDCIDPWLLNVSGTCPLCRIDLRPQISSEEAEEQVDEHGNPVPRAEGVEGLPPPLGQEGRERTGVRRSVMMGLMGIRRPDRMTREERVDALRRYRVQQAAEMVRRRRERGVGGSSTATVAGSDGQQDESGLRTRLRNAFRIRTTRRTGVEEGGGGGATAAAAAIPDTPARDGEAG</sequence>
<protein>
    <recommendedName>
        <fullName evidence="3">RING-type E3 ubiquitin transferase</fullName>
        <ecNumber evidence="3">2.3.2.27</ecNumber>
    </recommendedName>
</protein>
<dbReference type="CDD" id="cd16454">
    <property type="entry name" value="RING-H2_PA-TM-RING"/>
    <property type="match status" value="1"/>
</dbReference>
<dbReference type="OrthoDB" id="8062037at2759"/>
<dbReference type="GO" id="GO:0061630">
    <property type="term" value="F:ubiquitin protein ligase activity"/>
    <property type="evidence" value="ECO:0007669"/>
    <property type="project" value="UniProtKB-EC"/>
</dbReference>
<comment type="catalytic activity">
    <reaction evidence="1">
        <text>S-ubiquitinyl-[E2 ubiquitin-conjugating enzyme]-L-cysteine + [acceptor protein]-L-lysine = [E2 ubiquitin-conjugating enzyme]-L-cysteine + N(6)-ubiquitinyl-[acceptor protein]-L-lysine.</text>
        <dbReference type="EC" id="2.3.2.27"/>
    </reaction>
</comment>
<evidence type="ECO:0000256" key="15">
    <source>
        <dbReference type="SAM" id="SignalP"/>
    </source>
</evidence>
<feature type="compositionally biased region" description="Low complexity" evidence="13">
    <location>
        <begin position="353"/>
        <end position="369"/>
    </location>
</feature>
<dbReference type="GO" id="GO:0016020">
    <property type="term" value="C:membrane"/>
    <property type="evidence" value="ECO:0007669"/>
    <property type="project" value="UniProtKB-SubCell"/>
</dbReference>
<name>A0A4U0WPR2_9PEZI</name>
<feature type="transmembrane region" description="Helical" evidence="14">
    <location>
        <begin position="236"/>
        <end position="262"/>
    </location>
</feature>
<proteinExistence type="predicted"/>
<evidence type="ECO:0000256" key="1">
    <source>
        <dbReference type="ARBA" id="ARBA00000900"/>
    </source>
</evidence>
<keyword evidence="10 14" id="KW-1133">Transmembrane helix</keyword>
<keyword evidence="15" id="KW-0732">Signal</keyword>
<dbReference type="STRING" id="329884.A0A4U0WPR2"/>
<comment type="subcellular location">
    <subcellularLocation>
        <location evidence="2">Membrane</location>
        <topology evidence="2">Multi-pass membrane protein</topology>
    </subcellularLocation>
</comment>
<keyword evidence="8" id="KW-0833">Ubl conjugation pathway</keyword>
<keyword evidence="7 12" id="KW-0863">Zinc-finger</keyword>